<proteinExistence type="predicted"/>
<sequence length="156" mass="16548">MKCGYHLGMSHGGDGSWAAATKVHLHCGGQGRHQGWPSIGIAPCGMPAHNQDASWVHRDKPNATEGDGGKEANQMKTQHERNQAVNGRTGIAGVPAFQSPSTYPVLSGTRVTKWMAGCHVVMSEGRKYRVCPQVARLTSPIRSGVACGDLVTYLGA</sequence>
<reference evidence="1" key="1">
    <citation type="submission" date="2021-06" db="EMBL/GenBank/DDBJ databases">
        <title>Comparative genomics, transcriptomics and evolutionary studies reveal genomic signatures of adaptation to plant cell wall in hemibiotrophic fungi.</title>
        <authorList>
            <consortium name="DOE Joint Genome Institute"/>
            <person name="Baroncelli R."/>
            <person name="Diaz J.F."/>
            <person name="Benocci T."/>
            <person name="Peng M."/>
            <person name="Battaglia E."/>
            <person name="Haridas S."/>
            <person name="Andreopoulos W."/>
            <person name="Labutti K."/>
            <person name="Pangilinan J."/>
            <person name="Floch G.L."/>
            <person name="Makela M.R."/>
            <person name="Henrissat B."/>
            <person name="Grigoriev I.V."/>
            <person name="Crouch J.A."/>
            <person name="De Vries R.P."/>
            <person name="Sukno S.A."/>
            <person name="Thon M.R."/>
        </authorList>
    </citation>
    <scope>NUCLEOTIDE SEQUENCE</scope>
    <source>
        <strain evidence="1">CBS 125086</strain>
    </source>
</reference>
<comment type="caution">
    <text evidence="1">The sequence shown here is derived from an EMBL/GenBank/DDBJ whole genome shotgun (WGS) entry which is preliminary data.</text>
</comment>
<evidence type="ECO:0000313" key="2">
    <source>
        <dbReference type="Proteomes" id="UP001230504"/>
    </source>
</evidence>
<dbReference type="RefSeq" id="XP_060421044.1">
    <property type="nucleotide sequence ID" value="XM_060556395.1"/>
</dbReference>
<accession>A0AAD8QDB4</accession>
<dbReference type="Proteomes" id="UP001230504">
    <property type="component" value="Unassembled WGS sequence"/>
</dbReference>
<protein>
    <submittedName>
        <fullName evidence="1">Uncharacterized protein</fullName>
    </submittedName>
</protein>
<dbReference type="EMBL" id="JAHLJV010000001">
    <property type="protein sequence ID" value="KAK1600548.1"/>
    <property type="molecule type" value="Genomic_DNA"/>
</dbReference>
<evidence type="ECO:0000313" key="1">
    <source>
        <dbReference type="EMBL" id="KAK1600548.1"/>
    </source>
</evidence>
<gene>
    <name evidence="1" type="ORF">LY79DRAFT_533970</name>
</gene>
<dbReference type="AlphaFoldDB" id="A0AAD8QDB4"/>
<organism evidence="1 2">
    <name type="scientific">Colletotrichum navitas</name>
    <dbReference type="NCBI Taxonomy" id="681940"/>
    <lineage>
        <taxon>Eukaryota</taxon>
        <taxon>Fungi</taxon>
        <taxon>Dikarya</taxon>
        <taxon>Ascomycota</taxon>
        <taxon>Pezizomycotina</taxon>
        <taxon>Sordariomycetes</taxon>
        <taxon>Hypocreomycetidae</taxon>
        <taxon>Glomerellales</taxon>
        <taxon>Glomerellaceae</taxon>
        <taxon>Colletotrichum</taxon>
        <taxon>Colletotrichum graminicola species complex</taxon>
    </lineage>
</organism>
<dbReference type="GeneID" id="85440635"/>
<keyword evidence="2" id="KW-1185">Reference proteome</keyword>
<name>A0AAD8QDB4_9PEZI</name>